<gene>
    <name evidence="1" type="ORF">NM208_g9211</name>
</gene>
<sequence length="1531" mass="171303">MFKYTYLTYLCRQCLLVVHLELQQELCEQVEALIKAGKGAIAGDCGENSGDQHRPFVHEEECKKCNPTGEGVTKREWSDPPAEGVNEVGELTGHMSRVHMGKGAPDDPVKMGMCLIDYRERLTGHSPRLTPRRSITRTVTCESVALYATYLDLRMCFPQISIGKMAGGEIVRLLLVLSYAAGVVADDGDDFSNNLFSDLAPLLALFGERVTMQFMSQSMGWADNLVLAMAPLGIITIIVSAIRVGGPSWLKAIIGRARENLASAETELMSSTSNEVCELWNGRQVVRCMGSAPITEFICVLPTAVEKDWNPEIRTIYRDSDEKNECLKLTSELFYLAIPEQNDSALFLGLNFWNDFARWRTSQKVASHRADTENSPTRSSSSDIVILQNRSTAAPNVSLNSHNQFWRGELRVAAVFGIIIQLGVLMYSGFATYHPALKLTKGGGPIMDYAYPCTAAGTLFLVAGMLICGHVVESSTDEEKYEAGEGKRVRLIWLQQTKTVSDQLFDSYAMYAKDDRPLVTISRRAIKGTTSNSPIDDRKDTSGHQDRTHVLIFQTVLGTMISLCGFAVQFIGLRGMHWSASVAQLGAVVVMTCIRALVRRGLAKSLASERLTSGYELEWFALTLGDPCKAPWLHPESEQSNTKVHDWRILTGKTDPVRNTEDQGDASQLRVFDGANPRSKAHQVMEIRKRLGWLADWHGPATTKAVSLARAIETTMDALNVLLERGNGPKAHVEPRIWEWSLNTCYADSHAQKTWFRVERSGGRWKANANELEAALSLWLYSVKTKDEPSGHSLVTKPFRTKDGSDDDSRLRATEPSAKPKLRILGRRHPALVRDLRWWLPKDIPSILEVGEQGLGDVEVDDHEIVDGGRLHLKGKGRLSIVDTISDSTGKGTASADHREEVLLAAKSSDSRLSLYAQDMFTSFMWAVAKQLKSPIQGGAEIRPDDSSDGGSWRDFTLRNTQLSRMAQDIQSTGLGSLNQVYYSIIPPLSQCNRLPQANAIIEWAREQARPHEGLGRWSEAGQIYLWLMKQAKTFPEDTEIFAHSTAVLVDVYRQVVSNINLRKDQEDDRGLEQLQDLRLKLEKALEGTDQGFLLSLMELYAQQNREWDCDLIKDKKSHVRRTRYPKVSNTADTHDDPAVSDDNGDFHKMALTGSISERLNVGDIHRWTELHYRASNRRKAPFARHMRRKPDVNTYDLNGWTPLHYACQVEDDYKGHHNKGRHNKERHTNVVRDLLRAGADINAQGRDRVAPLHCAAMAGRCQAVEILVENGASIDILDASGNTPLLWAVYKGHQRIVEYLWDITNKRLRDGSGRTALHVAALAGHDRLVEWLVNDKKADVNAKDHSMRSPLHLAVIKGNKAVVTLLTNSELEAEDKDGMTPFLLAIKFGHLDVANILLEKGARLENSRGTLLLHLAILNGQNDSVDFLIEKGVDMEGKCSFHRTPLHLATLSNNEAIVEVLINNHVNIDTKDRLGKTPLMDAINRRYFRVAEMLINAGADKSNGWRQIDDVKRYRNNEEIEAMRKFLLSK</sequence>
<name>A0ACC1S310_9HYPO</name>
<keyword evidence="2" id="KW-1185">Reference proteome</keyword>
<dbReference type="Proteomes" id="UP001148629">
    <property type="component" value="Unassembled WGS sequence"/>
</dbReference>
<evidence type="ECO:0000313" key="1">
    <source>
        <dbReference type="EMBL" id="KAJ3530692.1"/>
    </source>
</evidence>
<reference evidence="1" key="1">
    <citation type="submission" date="2022-08" db="EMBL/GenBank/DDBJ databases">
        <title>Genome Sequence of Fusarium decemcellulare.</title>
        <authorList>
            <person name="Buettner E."/>
        </authorList>
    </citation>
    <scope>NUCLEOTIDE SEQUENCE</scope>
    <source>
        <strain evidence="1">Babe19</strain>
    </source>
</reference>
<comment type="caution">
    <text evidence="1">The sequence shown here is derived from an EMBL/GenBank/DDBJ whole genome shotgun (WGS) entry which is preliminary data.</text>
</comment>
<accession>A0ACC1S310</accession>
<organism evidence="1 2">
    <name type="scientific">Fusarium decemcellulare</name>
    <dbReference type="NCBI Taxonomy" id="57161"/>
    <lineage>
        <taxon>Eukaryota</taxon>
        <taxon>Fungi</taxon>
        <taxon>Dikarya</taxon>
        <taxon>Ascomycota</taxon>
        <taxon>Pezizomycotina</taxon>
        <taxon>Sordariomycetes</taxon>
        <taxon>Hypocreomycetidae</taxon>
        <taxon>Hypocreales</taxon>
        <taxon>Nectriaceae</taxon>
        <taxon>Fusarium</taxon>
        <taxon>Fusarium decemcellulare species complex</taxon>
    </lineage>
</organism>
<protein>
    <submittedName>
        <fullName evidence="1">Uncharacterized protein</fullName>
    </submittedName>
</protein>
<evidence type="ECO:0000313" key="2">
    <source>
        <dbReference type="Proteomes" id="UP001148629"/>
    </source>
</evidence>
<dbReference type="EMBL" id="JANRMS010001142">
    <property type="protein sequence ID" value="KAJ3530692.1"/>
    <property type="molecule type" value="Genomic_DNA"/>
</dbReference>
<proteinExistence type="predicted"/>